<dbReference type="Gene3D" id="1.10.10.2520">
    <property type="entry name" value="Cell wall hydrolase SleB, domain 1"/>
    <property type="match status" value="1"/>
</dbReference>
<dbReference type="InterPro" id="IPR011105">
    <property type="entry name" value="Cell_wall_hydrolase_SleB"/>
</dbReference>
<dbReference type="RefSeq" id="WP_204205022.1">
    <property type="nucleotide sequence ID" value="NZ_JAFELM010000043.1"/>
</dbReference>
<dbReference type="InterPro" id="IPR042047">
    <property type="entry name" value="SleB_dom1"/>
</dbReference>
<organism evidence="2 3">
    <name type="scientific">Bacillus suaedaesalsae</name>
    <dbReference type="NCBI Taxonomy" id="2810349"/>
    <lineage>
        <taxon>Bacteria</taxon>
        <taxon>Bacillati</taxon>
        <taxon>Bacillota</taxon>
        <taxon>Bacilli</taxon>
        <taxon>Bacillales</taxon>
        <taxon>Bacillaceae</taxon>
        <taxon>Bacillus</taxon>
    </lineage>
</organism>
<evidence type="ECO:0000313" key="3">
    <source>
        <dbReference type="Proteomes" id="UP001518925"/>
    </source>
</evidence>
<dbReference type="Gene3D" id="6.20.240.60">
    <property type="match status" value="1"/>
</dbReference>
<dbReference type="EMBL" id="JAFELM010000043">
    <property type="protein sequence ID" value="MBM6619548.1"/>
    <property type="molecule type" value="Genomic_DNA"/>
</dbReference>
<accession>A0ABS2DM67</accession>
<dbReference type="GO" id="GO:0016787">
    <property type="term" value="F:hydrolase activity"/>
    <property type="evidence" value="ECO:0007669"/>
    <property type="project" value="UniProtKB-KW"/>
</dbReference>
<keyword evidence="3" id="KW-1185">Reference proteome</keyword>
<proteinExistence type="predicted"/>
<protein>
    <submittedName>
        <fullName evidence="2">Cell wall hydrolase</fullName>
    </submittedName>
</protein>
<dbReference type="Proteomes" id="UP001518925">
    <property type="component" value="Unassembled WGS sequence"/>
</dbReference>
<feature type="domain" description="Cell wall hydrolase SleB" evidence="1">
    <location>
        <begin position="87"/>
        <end position="185"/>
    </location>
</feature>
<name>A0ABS2DM67_9BACI</name>
<gene>
    <name evidence="2" type="ORF">JR050_17950</name>
</gene>
<reference evidence="2 3" key="1">
    <citation type="submission" date="2021-02" db="EMBL/GenBank/DDBJ databases">
        <title>Bacillus sp. RD4P76, an endophyte from a halophyte.</title>
        <authorList>
            <person name="Sun J.-Q."/>
        </authorList>
    </citation>
    <scope>NUCLEOTIDE SEQUENCE [LARGE SCALE GENOMIC DNA]</scope>
    <source>
        <strain evidence="2 3">RD4P76</strain>
    </source>
</reference>
<sequence>MKKLMNILSIFTIGIGMVFPTTTNKIEAIDTNYTKTSIKMLVDLDVEQKGTAQYQFLTEDIENQDKIDMTTDEKQLLARLVHAEAEGEPYAGKVAVAEVVLNRVEHEQFPDTVKEVIYEKNAFEPVQNNSIQQPADQEAVEAVDEALQKEDKVNDALFFYNPKTAESDWIRDRKVIKKIGNHAFAI</sequence>
<keyword evidence="2" id="KW-0378">Hydrolase</keyword>
<evidence type="ECO:0000313" key="2">
    <source>
        <dbReference type="EMBL" id="MBM6619548.1"/>
    </source>
</evidence>
<evidence type="ECO:0000259" key="1">
    <source>
        <dbReference type="Pfam" id="PF07486"/>
    </source>
</evidence>
<comment type="caution">
    <text evidence="2">The sequence shown here is derived from an EMBL/GenBank/DDBJ whole genome shotgun (WGS) entry which is preliminary data.</text>
</comment>
<dbReference type="Pfam" id="PF07486">
    <property type="entry name" value="Hydrolase_2"/>
    <property type="match status" value="1"/>
</dbReference>